<name>A0ABS0CY31_9NOCA</name>
<keyword evidence="4" id="KW-1185">Reference proteome</keyword>
<protein>
    <submittedName>
        <fullName evidence="3">Alpha/beta hydrolase fold domain-containing protein</fullName>
    </submittedName>
</protein>
<evidence type="ECO:0000256" key="1">
    <source>
        <dbReference type="ARBA" id="ARBA00022801"/>
    </source>
</evidence>
<dbReference type="EMBL" id="JADLQX010000028">
    <property type="protein sequence ID" value="MBF6301509.1"/>
    <property type="molecule type" value="Genomic_DNA"/>
</dbReference>
<dbReference type="Gene3D" id="3.40.50.1820">
    <property type="entry name" value="alpha/beta hydrolase"/>
    <property type="match status" value="1"/>
</dbReference>
<dbReference type="RefSeq" id="WP_195132726.1">
    <property type="nucleotide sequence ID" value="NZ_JADLQX010000028.1"/>
</dbReference>
<dbReference type="SUPFAM" id="SSF53474">
    <property type="entry name" value="alpha/beta-Hydrolases"/>
    <property type="match status" value="1"/>
</dbReference>
<evidence type="ECO:0000313" key="3">
    <source>
        <dbReference type="EMBL" id="MBF6301509.1"/>
    </source>
</evidence>
<dbReference type="InterPro" id="IPR029058">
    <property type="entry name" value="AB_hydrolase_fold"/>
</dbReference>
<dbReference type="Proteomes" id="UP000702209">
    <property type="component" value="Unassembled WGS sequence"/>
</dbReference>
<feature type="domain" description="Alpha/beta hydrolase fold-3" evidence="2">
    <location>
        <begin position="34"/>
        <end position="242"/>
    </location>
</feature>
<reference evidence="3 4" key="1">
    <citation type="submission" date="2020-10" db="EMBL/GenBank/DDBJ databases">
        <title>Identification of Nocardia species via Next-generation sequencing and recognition of intraspecies genetic diversity.</title>
        <authorList>
            <person name="Li P."/>
            <person name="Li P."/>
            <person name="Lu B."/>
        </authorList>
    </citation>
    <scope>NUCLEOTIDE SEQUENCE [LARGE SCALE GENOMIC DNA]</scope>
    <source>
        <strain evidence="3 4">BJ06-0157</strain>
    </source>
</reference>
<keyword evidence="1 3" id="KW-0378">Hydrolase</keyword>
<organism evidence="3 4">
    <name type="scientific">Nocardia amamiensis</name>
    <dbReference type="NCBI Taxonomy" id="404578"/>
    <lineage>
        <taxon>Bacteria</taxon>
        <taxon>Bacillati</taxon>
        <taxon>Actinomycetota</taxon>
        <taxon>Actinomycetes</taxon>
        <taxon>Mycobacteriales</taxon>
        <taxon>Nocardiaceae</taxon>
        <taxon>Nocardia</taxon>
    </lineage>
</organism>
<evidence type="ECO:0000313" key="4">
    <source>
        <dbReference type="Proteomes" id="UP000702209"/>
    </source>
</evidence>
<dbReference type="Pfam" id="PF07859">
    <property type="entry name" value="Abhydrolase_3"/>
    <property type="match status" value="1"/>
</dbReference>
<dbReference type="PANTHER" id="PTHR48081">
    <property type="entry name" value="AB HYDROLASE SUPERFAMILY PROTEIN C4A8.06C"/>
    <property type="match status" value="1"/>
</dbReference>
<proteinExistence type="predicted"/>
<dbReference type="InterPro" id="IPR013094">
    <property type="entry name" value="AB_hydrolase_3"/>
</dbReference>
<gene>
    <name evidence="3" type="ORF">IU459_28810</name>
</gene>
<comment type="caution">
    <text evidence="3">The sequence shown here is derived from an EMBL/GenBank/DDBJ whole genome shotgun (WGS) entry which is preliminary data.</text>
</comment>
<evidence type="ECO:0000259" key="2">
    <source>
        <dbReference type="Pfam" id="PF07859"/>
    </source>
</evidence>
<dbReference type="PANTHER" id="PTHR48081:SF8">
    <property type="entry name" value="ALPHA_BETA HYDROLASE FOLD-3 DOMAIN-CONTAINING PROTEIN-RELATED"/>
    <property type="match status" value="1"/>
</dbReference>
<dbReference type="GO" id="GO:0016787">
    <property type="term" value="F:hydrolase activity"/>
    <property type="evidence" value="ECO:0007669"/>
    <property type="project" value="UniProtKB-KW"/>
</dbReference>
<dbReference type="InterPro" id="IPR050300">
    <property type="entry name" value="GDXG_lipolytic_enzyme"/>
</dbReference>
<sequence>MRVRTHDRTIQGKQGEIPVRDYFPEQPRAGAAAVLWLHGGGFAWGNLDQAESHLVALRLAESGRRVRTVDYRLAPRLPWSRSSTVNHYPAGLDDVVDAGRALAAECDAIVVGGASAGACLAVTATQRLLGVAGLLLCYGVFHAELPPLSESVRAAVRGLAGYRQLSPPAVHRMNLNYVGNKDLLNSGAFPGGGDLTGLPPALMLDADHDTLRASGESFAAELAAAGVPVSYTVVPHSWHGYLNRAHLKAFRLALDAMTAWLDARDSTVTAGAPRPR</sequence>
<accession>A0ABS0CY31</accession>